<keyword evidence="2" id="KW-0732">Signal</keyword>
<feature type="signal peptide" evidence="2">
    <location>
        <begin position="1"/>
        <end position="25"/>
    </location>
</feature>
<dbReference type="Gene3D" id="2.120.10.30">
    <property type="entry name" value="TolB, C-terminal domain"/>
    <property type="match status" value="2"/>
</dbReference>
<name>A0A1B0Z236_9BACT</name>
<evidence type="ECO:0008006" key="4">
    <source>
        <dbReference type="Google" id="ProtNLM"/>
    </source>
</evidence>
<sequence>MPLSSTTLTAVLALAGICTIPSATAADARTVESLRKEVSGKGYLVASIKQSRGDWDLVLMRPDGSEQRKLTDTPAWSEAAPRWSPDSRRLLYRRIKVGTVISHDRWGFQGELVVADAMGRKGRVLGKHPWGCWSPDGKKISCLSLKGIEILDVATGTVQRRMKRAGYFQQLFWSPDGKWFCGTANVGGELWTIVRMDVVTGKWNVVSRFRNCTPDWAPDSKQVIFSNRPSNQQGYGWTQLWIAPGNGGTRKMIYGEDGRHIYGGGLSPDGRYVLFTRCPKDGGGSERSGAPGGLMRLADAPIIGGSSPALRKLHPEAHDGPVLPLPELWEPHWSYVDVTAAR</sequence>
<dbReference type="AlphaFoldDB" id="A0A1B0Z236"/>
<dbReference type="InterPro" id="IPR011659">
    <property type="entry name" value="WD40"/>
</dbReference>
<organism evidence="3">
    <name type="scientific">uncultured Planctomycetota bacterium</name>
    <dbReference type="NCBI Taxonomy" id="120965"/>
    <lineage>
        <taxon>Bacteria</taxon>
        <taxon>Pseudomonadati</taxon>
        <taxon>Planctomycetota</taxon>
        <taxon>environmental samples</taxon>
    </lineage>
</organism>
<dbReference type="PANTHER" id="PTHR36842:SF1">
    <property type="entry name" value="PROTEIN TOLB"/>
    <property type="match status" value="1"/>
</dbReference>
<dbReference type="PANTHER" id="PTHR36842">
    <property type="entry name" value="PROTEIN TOLB HOMOLOG"/>
    <property type="match status" value="1"/>
</dbReference>
<reference evidence="3" key="1">
    <citation type="submission" date="2015-11" db="EMBL/GenBank/DDBJ databases">
        <title>Genomes of Abundant and Widespread Viruses from the Deep Ocean.</title>
        <authorList>
            <person name="Mizuno C.M."/>
            <person name="Ghai R."/>
            <person name="Saghai A."/>
            <person name="Lopez-Garcia P."/>
            <person name="Rodriguez-Valera F."/>
        </authorList>
    </citation>
    <scope>NUCLEOTIDE SEQUENCE</scope>
</reference>
<protein>
    <recommendedName>
        <fullName evidence="4">TolB protein</fullName>
    </recommendedName>
</protein>
<evidence type="ECO:0000256" key="1">
    <source>
        <dbReference type="ARBA" id="ARBA00009820"/>
    </source>
</evidence>
<dbReference type="SUPFAM" id="SSF82171">
    <property type="entry name" value="DPP6 N-terminal domain-like"/>
    <property type="match status" value="1"/>
</dbReference>
<evidence type="ECO:0000313" key="3">
    <source>
        <dbReference type="EMBL" id="ANO58257.1"/>
    </source>
</evidence>
<dbReference type="InterPro" id="IPR011042">
    <property type="entry name" value="6-blade_b-propeller_TolB-like"/>
</dbReference>
<evidence type="ECO:0000256" key="2">
    <source>
        <dbReference type="SAM" id="SignalP"/>
    </source>
</evidence>
<proteinExistence type="inferred from homology"/>
<comment type="similarity">
    <text evidence="1">Belongs to the TolB family.</text>
</comment>
<dbReference type="EMBL" id="KT997803">
    <property type="protein sequence ID" value="ANO58257.1"/>
    <property type="molecule type" value="Genomic_DNA"/>
</dbReference>
<dbReference type="Pfam" id="PF07676">
    <property type="entry name" value="PD40"/>
    <property type="match status" value="2"/>
</dbReference>
<feature type="chain" id="PRO_5008517704" description="TolB protein" evidence="2">
    <location>
        <begin position="26"/>
        <end position="342"/>
    </location>
</feature>
<accession>A0A1B0Z236</accession>